<dbReference type="HOGENOM" id="CLU_1283552_0_0_1"/>
<dbReference type="Proteomes" id="UP000017559">
    <property type="component" value="Unassembled WGS sequence"/>
</dbReference>
<comment type="caution">
    <text evidence="1">The sequence shown here is derived from an EMBL/GenBank/DDBJ whole genome shotgun (WGS) entry which is preliminary data.</text>
</comment>
<organism evidence="1 2">
    <name type="scientific">Moniliophthora roreri (strain MCA 2997)</name>
    <name type="common">Cocoa frosty pod rot fungus</name>
    <name type="synonym">Crinipellis roreri</name>
    <dbReference type="NCBI Taxonomy" id="1381753"/>
    <lineage>
        <taxon>Eukaryota</taxon>
        <taxon>Fungi</taxon>
        <taxon>Dikarya</taxon>
        <taxon>Basidiomycota</taxon>
        <taxon>Agaricomycotina</taxon>
        <taxon>Agaricomycetes</taxon>
        <taxon>Agaricomycetidae</taxon>
        <taxon>Agaricales</taxon>
        <taxon>Marasmiineae</taxon>
        <taxon>Marasmiaceae</taxon>
        <taxon>Moniliophthora</taxon>
    </lineage>
</organism>
<keyword evidence="2" id="KW-1185">Reference proteome</keyword>
<evidence type="ECO:0000313" key="1">
    <source>
        <dbReference type="EMBL" id="ESK84595.1"/>
    </source>
</evidence>
<gene>
    <name evidence="1" type="ORF">Moror_13345</name>
</gene>
<dbReference type="KEGG" id="mrr:Moror_13345"/>
<dbReference type="EMBL" id="AWSO01001271">
    <property type="protein sequence ID" value="ESK84595.1"/>
    <property type="molecule type" value="Genomic_DNA"/>
</dbReference>
<protein>
    <submittedName>
        <fullName evidence="1">Uncharacterized protein</fullName>
    </submittedName>
</protein>
<dbReference type="AlphaFoldDB" id="V2WWL3"/>
<name>V2WWL3_MONRO</name>
<sequence>MAHSHTRKNAKSSTTHLSHNLIIPCQQITKQIYVKLTAAQKKACHNEAKRKQLAIKHDMKDWLNEIDKKAKALAVTYQRSQHYFLNMLFQNEITEGLRVEGGEEPMNVEEIVDVFGYKYDALSDHNKEAIVKEYKARCQEEQVAKIQFLTPKSHIRSAAELISATVELLKVAKLQCGIKAMFLMVQSDPQPFMEPKWFFTNPNWNEFLKIITHYE</sequence>
<dbReference type="OrthoDB" id="3042696at2759"/>
<evidence type="ECO:0000313" key="2">
    <source>
        <dbReference type="Proteomes" id="UP000017559"/>
    </source>
</evidence>
<reference evidence="1 2" key="1">
    <citation type="journal article" date="2014" name="BMC Genomics">
        <title>Genome and secretome analysis of the hemibiotrophic fungal pathogen, Moniliophthora roreri, which causes frosty pod rot disease of cacao: mechanisms of the biotrophic and necrotrophic phases.</title>
        <authorList>
            <person name="Meinhardt L.W."/>
            <person name="Costa G.G.L."/>
            <person name="Thomazella D.P.T."/>
            <person name="Teixeira P.J.P.L."/>
            <person name="Carazzolle M.F."/>
            <person name="Schuster S.C."/>
            <person name="Carlson J.E."/>
            <person name="Guiltinan M.J."/>
            <person name="Mieczkowski P."/>
            <person name="Farmer A."/>
            <person name="Ramaraj T."/>
            <person name="Crozier J."/>
            <person name="Davis R.E."/>
            <person name="Shao J."/>
            <person name="Melnick R.L."/>
            <person name="Pereira G.A.G."/>
            <person name="Bailey B.A."/>
        </authorList>
    </citation>
    <scope>NUCLEOTIDE SEQUENCE [LARGE SCALE GENOMIC DNA]</scope>
    <source>
        <strain evidence="1 2">MCA 2997</strain>
    </source>
</reference>
<accession>V2WWL3</accession>
<proteinExistence type="predicted"/>